<keyword evidence="1" id="KW-1133">Transmembrane helix</keyword>
<feature type="transmembrane region" description="Helical" evidence="1">
    <location>
        <begin position="49"/>
        <end position="72"/>
    </location>
</feature>
<dbReference type="EMBL" id="KV429065">
    <property type="protein sequence ID" value="KZT68561.1"/>
    <property type="molecule type" value="Genomic_DNA"/>
</dbReference>
<dbReference type="AlphaFoldDB" id="A0A165PS17"/>
<dbReference type="PANTHER" id="PTHR40465:SF1">
    <property type="entry name" value="DUF6534 DOMAIN-CONTAINING PROTEIN"/>
    <property type="match status" value="1"/>
</dbReference>
<feature type="transmembrane region" description="Helical" evidence="1">
    <location>
        <begin position="84"/>
        <end position="109"/>
    </location>
</feature>
<proteinExistence type="predicted"/>
<dbReference type="PANTHER" id="PTHR40465">
    <property type="entry name" value="CHROMOSOME 1, WHOLE GENOME SHOTGUN SEQUENCE"/>
    <property type="match status" value="1"/>
</dbReference>
<evidence type="ECO:0000259" key="2">
    <source>
        <dbReference type="Pfam" id="PF20152"/>
    </source>
</evidence>
<evidence type="ECO:0000256" key="1">
    <source>
        <dbReference type="SAM" id="Phobius"/>
    </source>
</evidence>
<feature type="domain" description="DUF6534" evidence="2">
    <location>
        <begin position="169"/>
        <end position="249"/>
    </location>
</feature>
<keyword evidence="1" id="KW-0472">Membrane</keyword>
<dbReference type="STRING" id="1314783.A0A165PS17"/>
<feature type="transmembrane region" description="Helical" evidence="1">
    <location>
        <begin position="157"/>
        <end position="182"/>
    </location>
</feature>
<gene>
    <name evidence="3" type="ORF">DAEQUDRAFT_321128</name>
</gene>
<evidence type="ECO:0000313" key="4">
    <source>
        <dbReference type="Proteomes" id="UP000076727"/>
    </source>
</evidence>
<dbReference type="Pfam" id="PF20152">
    <property type="entry name" value="DUF6534"/>
    <property type="match status" value="1"/>
</dbReference>
<sequence>MAGDAAIVNTVGVTLVEISIAVFLYGIATMQALVYWAKYRDDARWIRFGVVWEWFLETVHTVLCLHLIYSYTVFDWGDMEKTESIVWSFTASCFLAVFVAVFVQGFLGWRVYLLSKQDWRVILPLVLLLLMRATFGCCSISVMGMSKTWDHWRSLPYGRALLACALSSAAATDLYTWILLLYCLRRAQKTTRRTATLMKRLQIYVVSSGCLTMFISVTIILTFALMQSNLLFAGLIQIQSKLYANCFFAR</sequence>
<name>A0A165PS17_9APHY</name>
<feature type="transmembrane region" description="Helical" evidence="1">
    <location>
        <begin position="121"/>
        <end position="145"/>
    </location>
</feature>
<organism evidence="3 4">
    <name type="scientific">Daedalea quercina L-15889</name>
    <dbReference type="NCBI Taxonomy" id="1314783"/>
    <lineage>
        <taxon>Eukaryota</taxon>
        <taxon>Fungi</taxon>
        <taxon>Dikarya</taxon>
        <taxon>Basidiomycota</taxon>
        <taxon>Agaricomycotina</taxon>
        <taxon>Agaricomycetes</taxon>
        <taxon>Polyporales</taxon>
        <taxon>Fomitopsis</taxon>
    </lineage>
</organism>
<dbReference type="InterPro" id="IPR045339">
    <property type="entry name" value="DUF6534"/>
</dbReference>
<accession>A0A165PS17</accession>
<feature type="transmembrane region" description="Helical" evidence="1">
    <location>
        <begin position="203"/>
        <end position="226"/>
    </location>
</feature>
<reference evidence="3 4" key="1">
    <citation type="journal article" date="2016" name="Mol. Biol. Evol.">
        <title>Comparative Genomics of Early-Diverging Mushroom-Forming Fungi Provides Insights into the Origins of Lignocellulose Decay Capabilities.</title>
        <authorList>
            <person name="Nagy L.G."/>
            <person name="Riley R."/>
            <person name="Tritt A."/>
            <person name="Adam C."/>
            <person name="Daum C."/>
            <person name="Floudas D."/>
            <person name="Sun H."/>
            <person name="Yadav J.S."/>
            <person name="Pangilinan J."/>
            <person name="Larsson K.H."/>
            <person name="Matsuura K."/>
            <person name="Barry K."/>
            <person name="Labutti K."/>
            <person name="Kuo R."/>
            <person name="Ohm R.A."/>
            <person name="Bhattacharya S.S."/>
            <person name="Shirouzu T."/>
            <person name="Yoshinaga Y."/>
            <person name="Martin F.M."/>
            <person name="Grigoriev I.V."/>
            <person name="Hibbett D.S."/>
        </authorList>
    </citation>
    <scope>NUCLEOTIDE SEQUENCE [LARGE SCALE GENOMIC DNA]</scope>
    <source>
        <strain evidence="3 4">L-15889</strain>
    </source>
</reference>
<dbReference type="OrthoDB" id="3270417at2759"/>
<dbReference type="Proteomes" id="UP000076727">
    <property type="component" value="Unassembled WGS sequence"/>
</dbReference>
<keyword evidence="1" id="KW-0812">Transmembrane</keyword>
<protein>
    <recommendedName>
        <fullName evidence="2">DUF6534 domain-containing protein</fullName>
    </recommendedName>
</protein>
<keyword evidence="4" id="KW-1185">Reference proteome</keyword>
<evidence type="ECO:0000313" key="3">
    <source>
        <dbReference type="EMBL" id="KZT68561.1"/>
    </source>
</evidence>